<dbReference type="EMBL" id="LAZR01025607">
    <property type="protein sequence ID" value="KKL71395.1"/>
    <property type="molecule type" value="Genomic_DNA"/>
</dbReference>
<protein>
    <submittedName>
        <fullName evidence="1">Uncharacterized protein</fullName>
    </submittedName>
</protein>
<accession>A0A0F9GPP5</accession>
<proteinExistence type="predicted"/>
<name>A0A0F9GPP5_9ZZZZ</name>
<evidence type="ECO:0000313" key="1">
    <source>
        <dbReference type="EMBL" id="KKL71395.1"/>
    </source>
</evidence>
<sequence>MVTVTITCTVCGMFDKKIEIDTNEHGFFVLPEAHCPHCCAVLEQTMHSKSMKEI</sequence>
<gene>
    <name evidence="1" type="ORF">LCGC14_2095360</name>
</gene>
<organism evidence="1">
    <name type="scientific">marine sediment metagenome</name>
    <dbReference type="NCBI Taxonomy" id="412755"/>
    <lineage>
        <taxon>unclassified sequences</taxon>
        <taxon>metagenomes</taxon>
        <taxon>ecological metagenomes</taxon>
    </lineage>
</organism>
<reference evidence="1" key="1">
    <citation type="journal article" date="2015" name="Nature">
        <title>Complex archaea that bridge the gap between prokaryotes and eukaryotes.</title>
        <authorList>
            <person name="Spang A."/>
            <person name="Saw J.H."/>
            <person name="Jorgensen S.L."/>
            <person name="Zaremba-Niedzwiedzka K."/>
            <person name="Martijn J."/>
            <person name="Lind A.E."/>
            <person name="van Eijk R."/>
            <person name="Schleper C."/>
            <person name="Guy L."/>
            <person name="Ettema T.J."/>
        </authorList>
    </citation>
    <scope>NUCLEOTIDE SEQUENCE</scope>
</reference>
<comment type="caution">
    <text evidence="1">The sequence shown here is derived from an EMBL/GenBank/DDBJ whole genome shotgun (WGS) entry which is preliminary data.</text>
</comment>
<dbReference type="AlphaFoldDB" id="A0A0F9GPP5"/>